<proteinExistence type="inferred from homology"/>
<comment type="similarity">
    <text evidence="1">Belongs to the nuclear hormone receptor family.</text>
</comment>
<reference evidence="13" key="1">
    <citation type="submission" date="2016-11" db="UniProtKB">
        <authorList>
            <consortium name="WormBaseParasite"/>
        </authorList>
    </citation>
    <scope>IDENTIFICATION</scope>
</reference>
<evidence type="ECO:0000256" key="6">
    <source>
        <dbReference type="ARBA" id="ARBA00023125"/>
    </source>
</evidence>
<dbReference type="STRING" id="1561998.A0A1I7TY59"/>
<feature type="domain" description="NR LBD" evidence="11">
    <location>
        <begin position="108"/>
        <end position="367"/>
    </location>
</feature>
<dbReference type="GO" id="GO:0008270">
    <property type="term" value="F:zinc ion binding"/>
    <property type="evidence" value="ECO:0007669"/>
    <property type="project" value="UniProtKB-KW"/>
</dbReference>
<dbReference type="InterPro" id="IPR013088">
    <property type="entry name" value="Znf_NHR/GATA"/>
</dbReference>
<evidence type="ECO:0000256" key="5">
    <source>
        <dbReference type="ARBA" id="ARBA00023015"/>
    </source>
</evidence>
<keyword evidence="12" id="KW-1185">Reference proteome</keyword>
<keyword evidence="3" id="KW-0863">Zinc-finger</keyword>
<evidence type="ECO:0000256" key="8">
    <source>
        <dbReference type="ARBA" id="ARBA00023170"/>
    </source>
</evidence>
<dbReference type="InterPro" id="IPR035500">
    <property type="entry name" value="NHR-like_dom_sf"/>
</dbReference>
<sequence length="367" mass="42900">MIRKPNSAQRYTTCTLIRTDVLTCDACKMFFRRVVTENLIYECKFKNTCFLGYSDASLIFPKCKACRFRRCKEFGMNYVIREKKKQIVELRITKEDLAPATIGLLLYQDSQRAKTLASCFTITNPSLEEMVKGIELKVYVKTQKDHLCPQDWSFFALYTTVDFFLNLDFMRDLLPTEKVILLRHSAAKCSLFSGAMRAYREKRDRMVTIDGNDIYPNEMRNMLGFERGADEFLNRIRSSVVSRLIQLNLTIEEFVLITVIVFCNPGPFYDPQDSSDKDKDDKEKAPTRDYSFARKIVSDQQQKYSAALFQYCSLTYQKNGPARFAELLAIFPLIQKNFEDLQYLTTVFRFIIKDMPMKFKKIVEELI</sequence>
<dbReference type="SUPFAM" id="SSF57716">
    <property type="entry name" value="Glucocorticoid receptor-like (DNA-binding domain)"/>
    <property type="match status" value="1"/>
</dbReference>
<evidence type="ECO:0000256" key="1">
    <source>
        <dbReference type="ARBA" id="ARBA00005993"/>
    </source>
</evidence>
<evidence type="ECO:0000256" key="2">
    <source>
        <dbReference type="ARBA" id="ARBA00022723"/>
    </source>
</evidence>
<dbReference type="SMART" id="SM00430">
    <property type="entry name" value="HOLI"/>
    <property type="match status" value="1"/>
</dbReference>
<dbReference type="GO" id="GO:0043565">
    <property type="term" value="F:sequence-specific DNA binding"/>
    <property type="evidence" value="ECO:0007669"/>
    <property type="project" value="InterPro"/>
</dbReference>
<dbReference type="PRINTS" id="PR00047">
    <property type="entry name" value="STROIDFINGER"/>
</dbReference>
<dbReference type="PROSITE" id="PS51843">
    <property type="entry name" value="NR_LBD"/>
    <property type="match status" value="1"/>
</dbReference>
<dbReference type="GO" id="GO:0003700">
    <property type="term" value="F:DNA-binding transcription factor activity"/>
    <property type="evidence" value="ECO:0007669"/>
    <property type="project" value="InterPro"/>
</dbReference>
<evidence type="ECO:0000313" key="12">
    <source>
        <dbReference type="Proteomes" id="UP000095282"/>
    </source>
</evidence>
<organism evidence="12 13">
    <name type="scientific">Caenorhabditis tropicalis</name>
    <dbReference type="NCBI Taxonomy" id="1561998"/>
    <lineage>
        <taxon>Eukaryota</taxon>
        <taxon>Metazoa</taxon>
        <taxon>Ecdysozoa</taxon>
        <taxon>Nematoda</taxon>
        <taxon>Chromadorea</taxon>
        <taxon>Rhabditida</taxon>
        <taxon>Rhabditina</taxon>
        <taxon>Rhabditomorpha</taxon>
        <taxon>Rhabditoidea</taxon>
        <taxon>Rhabditidae</taxon>
        <taxon>Peloderinae</taxon>
        <taxon>Caenorhabditis</taxon>
    </lineage>
</organism>
<feature type="domain" description="Nuclear receptor" evidence="10">
    <location>
        <begin position="1"/>
        <end position="83"/>
    </location>
</feature>
<dbReference type="AlphaFoldDB" id="A0A1I7TY59"/>
<keyword evidence="7" id="KW-0804">Transcription</keyword>
<dbReference type="Gene3D" id="3.30.50.10">
    <property type="entry name" value="Erythroid Transcription Factor GATA-1, subunit A"/>
    <property type="match status" value="1"/>
</dbReference>
<keyword evidence="6" id="KW-0238">DNA-binding</keyword>
<evidence type="ECO:0000256" key="3">
    <source>
        <dbReference type="ARBA" id="ARBA00022771"/>
    </source>
</evidence>
<evidence type="ECO:0000259" key="11">
    <source>
        <dbReference type="PROSITE" id="PS51843"/>
    </source>
</evidence>
<keyword evidence="8" id="KW-0675">Receptor</keyword>
<evidence type="ECO:0000259" key="10">
    <source>
        <dbReference type="PROSITE" id="PS51030"/>
    </source>
</evidence>
<protein>
    <submittedName>
        <fullName evidence="13">NR LBD domain-containing protein</fullName>
    </submittedName>
</protein>
<evidence type="ECO:0000256" key="7">
    <source>
        <dbReference type="ARBA" id="ARBA00023163"/>
    </source>
</evidence>
<keyword evidence="4" id="KW-0862">Zinc</keyword>
<keyword evidence="9" id="KW-0539">Nucleus</keyword>
<accession>A0A1I7TY59</accession>
<dbReference type="eggNOG" id="ENOG502R0Q8">
    <property type="taxonomic scope" value="Eukaryota"/>
</dbReference>
<dbReference type="PROSITE" id="PS51030">
    <property type="entry name" value="NUCLEAR_REC_DBD_2"/>
    <property type="match status" value="1"/>
</dbReference>
<keyword evidence="5" id="KW-0805">Transcription regulation</keyword>
<dbReference type="Pfam" id="PF00104">
    <property type="entry name" value="Hormone_recep"/>
    <property type="match status" value="1"/>
</dbReference>
<dbReference type="SMART" id="SM00399">
    <property type="entry name" value="ZnF_C4"/>
    <property type="match status" value="1"/>
</dbReference>
<dbReference type="InterPro" id="IPR000536">
    <property type="entry name" value="Nucl_hrmn_rcpt_lig-bd"/>
</dbReference>
<dbReference type="SUPFAM" id="SSF48508">
    <property type="entry name" value="Nuclear receptor ligand-binding domain"/>
    <property type="match status" value="1"/>
</dbReference>
<dbReference type="Pfam" id="PF00105">
    <property type="entry name" value="zf-C4"/>
    <property type="match status" value="1"/>
</dbReference>
<keyword evidence="2" id="KW-0479">Metal-binding</keyword>
<dbReference type="WBParaSite" id="Csp11.Scaffold629.g12968.t1">
    <property type="protein sequence ID" value="Csp11.Scaffold629.g12968.t1"/>
    <property type="gene ID" value="Csp11.Scaffold629.g12968"/>
</dbReference>
<dbReference type="PANTHER" id="PTHR45886">
    <property type="entry name" value="NUCLEAR HORMONE RECEPTOR FAMILY-RELATED-RELATED"/>
    <property type="match status" value="1"/>
</dbReference>
<evidence type="ECO:0000313" key="13">
    <source>
        <dbReference type="WBParaSite" id="Csp11.Scaffold629.g12968.t1"/>
    </source>
</evidence>
<evidence type="ECO:0000256" key="4">
    <source>
        <dbReference type="ARBA" id="ARBA00022833"/>
    </source>
</evidence>
<name>A0A1I7TY59_9PELO</name>
<dbReference type="InterPro" id="IPR001628">
    <property type="entry name" value="Znf_hrmn_rcpt"/>
</dbReference>
<dbReference type="Proteomes" id="UP000095282">
    <property type="component" value="Unplaced"/>
</dbReference>
<evidence type="ECO:0000256" key="9">
    <source>
        <dbReference type="ARBA" id="ARBA00023242"/>
    </source>
</evidence>
<dbReference type="PANTHER" id="PTHR45886:SF5">
    <property type="entry name" value="NUCLEAR HORMONE RECEPTOR FAMILY"/>
    <property type="match status" value="1"/>
</dbReference>
<dbReference type="Gene3D" id="1.10.565.10">
    <property type="entry name" value="Retinoid X Receptor"/>
    <property type="match status" value="1"/>
</dbReference>